<feature type="transmembrane region" description="Helical" evidence="1">
    <location>
        <begin position="43"/>
        <end position="67"/>
    </location>
</feature>
<evidence type="ECO:0000313" key="2">
    <source>
        <dbReference type="EMBL" id="KAK0511022.1"/>
    </source>
</evidence>
<name>A0AA39QXF4_9LECA</name>
<feature type="transmembrane region" description="Helical" evidence="1">
    <location>
        <begin position="153"/>
        <end position="177"/>
    </location>
</feature>
<organism evidence="2 3">
    <name type="scientific">Cladonia borealis</name>
    <dbReference type="NCBI Taxonomy" id="184061"/>
    <lineage>
        <taxon>Eukaryota</taxon>
        <taxon>Fungi</taxon>
        <taxon>Dikarya</taxon>
        <taxon>Ascomycota</taxon>
        <taxon>Pezizomycotina</taxon>
        <taxon>Lecanoromycetes</taxon>
        <taxon>OSLEUM clade</taxon>
        <taxon>Lecanoromycetidae</taxon>
        <taxon>Lecanorales</taxon>
        <taxon>Lecanorineae</taxon>
        <taxon>Cladoniaceae</taxon>
        <taxon>Cladonia</taxon>
    </lineage>
</organism>
<reference evidence="2" key="1">
    <citation type="submission" date="2023-03" db="EMBL/GenBank/DDBJ databases">
        <title>Complete genome of Cladonia borealis.</title>
        <authorList>
            <person name="Park H."/>
        </authorList>
    </citation>
    <scope>NUCLEOTIDE SEQUENCE</scope>
    <source>
        <strain evidence="2">ANT050790</strain>
    </source>
</reference>
<dbReference type="AlphaFoldDB" id="A0AA39QXF4"/>
<dbReference type="Proteomes" id="UP001166286">
    <property type="component" value="Unassembled WGS sequence"/>
</dbReference>
<dbReference type="EMBL" id="JAFEKC020000014">
    <property type="protein sequence ID" value="KAK0511022.1"/>
    <property type="molecule type" value="Genomic_DNA"/>
</dbReference>
<evidence type="ECO:0000313" key="3">
    <source>
        <dbReference type="Proteomes" id="UP001166286"/>
    </source>
</evidence>
<protein>
    <submittedName>
        <fullName evidence="2">Uncharacterized protein</fullName>
    </submittedName>
</protein>
<keyword evidence="3" id="KW-1185">Reference proteome</keyword>
<keyword evidence="1" id="KW-0472">Membrane</keyword>
<feature type="transmembrane region" description="Helical" evidence="1">
    <location>
        <begin position="377"/>
        <end position="403"/>
    </location>
</feature>
<evidence type="ECO:0000256" key="1">
    <source>
        <dbReference type="SAM" id="Phobius"/>
    </source>
</evidence>
<sequence>MGQDSVYSHDGAAQFNEEEGLVTGQEKGHALPSYDKGHTTESLALFGLTLVWICGFSCVAVASCLFARKRPYTAAGQTAQLPAGSVVIGNQGEIYAFLVTALVTICTESTGFVHDVCLRWDLFREGRLRWTTNLRLLSTSRVTLATRTRSNSLYFFTLALAYTASSQIFVPTVFSAMYLAAIDGSQSLEFGTSASGAALMVLGICLVIQAAIVTWIYLASRRHIKTWSSNTLTILLACMSSDSAMASANDRPKYSSLISTATRVYRENEQTVGHRLGPPPPSYPCNRQASLFATRKVAIRRTLCVISLLPVLIFIWAAIVINAWKRTGTPISFNEFAGDQAKLNKIFPNSQYYPAIQPFAIQEDPGPAPSLINAGTAIFVCLILVFCFQAYLTFALHCAEVLINTARDQRSWEKAAHKGSKARGAPLSINVVASFLANPPNVLLLAAKLVAHWLFNQSLLPIVLFSNAYDNANWQCILTQISLFGVPTLCLAAVATVLTVVSWYEACRSPRGAQPSTYGHLQTLAALVDEWGNGKRLYWGDKGLTSDCLVRQAGTSGKSDAVGPIRFDAEYI</sequence>
<keyword evidence="1" id="KW-1133">Transmembrane helix</keyword>
<feature type="transmembrane region" description="Helical" evidence="1">
    <location>
        <begin position="197"/>
        <end position="218"/>
    </location>
</feature>
<accession>A0AA39QXF4</accession>
<gene>
    <name evidence="2" type="ORF">JMJ35_006574</name>
</gene>
<keyword evidence="1" id="KW-0812">Transmembrane</keyword>
<proteinExistence type="predicted"/>
<feature type="transmembrane region" description="Helical" evidence="1">
    <location>
        <begin position="481"/>
        <end position="504"/>
    </location>
</feature>
<feature type="transmembrane region" description="Helical" evidence="1">
    <location>
        <begin position="303"/>
        <end position="324"/>
    </location>
</feature>
<comment type="caution">
    <text evidence="2">The sequence shown here is derived from an EMBL/GenBank/DDBJ whole genome shotgun (WGS) entry which is preliminary data.</text>
</comment>